<dbReference type="GeneID" id="92009829"/>
<dbReference type="EMBL" id="JAJVCZ030000005">
    <property type="protein sequence ID" value="KAL0260001.1"/>
    <property type="molecule type" value="Genomic_DNA"/>
</dbReference>
<keyword evidence="5 9" id="KW-0863">Zinc-finger</keyword>
<dbReference type="PROSITE" id="PS50157">
    <property type="entry name" value="ZINC_FINGER_C2H2_2"/>
    <property type="match status" value="1"/>
</dbReference>
<evidence type="ECO:0000256" key="2">
    <source>
        <dbReference type="ARBA" id="ARBA00010307"/>
    </source>
</evidence>
<name>A0ABR3CJW0_9PEZI</name>
<dbReference type="InterPro" id="IPR036236">
    <property type="entry name" value="Znf_C2H2_sf"/>
</dbReference>
<dbReference type="SMART" id="SM00451">
    <property type="entry name" value="ZnF_U1"/>
    <property type="match status" value="1"/>
</dbReference>
<evidence type="ECO:0000313" key="13">
    <source>
        <dbReference type="Proteomes" id="UP001430584"/>
    </source>
</evidence>
<evidence type="ECO:0000256" key="8">
    <source>
        <dbReference type="ARBA" id="ARBA00023242"/>
    </source>
</evidence>
<dbReference type="Proteomes" id="UP001430584">
    <property type="component" value="Unassembled WGS sequence"/>
</dbReference>
<dbReference type="SUPFAM" id="SSF57667">
    <property type="entry name" value="beta-beta-alpha zinc fingers"/>
    <property type="match status" value="1"/>
</dbReference>
<dbReference type="RefSeq" id="XP_066633030.1">
    <property type="nucleotide sequence ID" value="XM_066777188.1"/>
</dbReference>
<evidence type="ECO:0000256" key="1">
    <source>
        <dbReference type="ARBA" id="ARBA00004123"/>
    </source>
</evidence>
<dbReference type="PANTHER" id="PTHR15837:SF0">
    <property type="entry name" value="RAN GUANINE NUCLEOTIDE RELEASE FACTOR"/>
    <property type="match status" value="1"/>
</dbReference>
<comment type="similarity">
    <text evidence="2">Belongs to the MOG1 family.</text>
</comment>
<gene>
    <name evidence="12" type="ORF">SLS55_005744</name>
</gene>
<dbReference type="Pfam" id="PF12171">
    <property type="entry name" value="zf-C2H2_jaz"/>
    <property type="match status" value="1"/>
</dbReference>
<evidence type="ECO:0000259" key="10">
    <source>
        <dbReference type="PROSITE" id="PS50157"/>
    </source>
</evidence>
<dbReference type="InterPro" id="IPR000690">
    <property type="entry name" value="Matrin/U1-C_Znf_C2H2"/>
</dbReference>
<keyword evidence="13" id="KW-1185">Reference proteome</keyword>
<reference evidence="12 13" key="1">
    <citation type="submission" date="2024-02" db="EMBL/GenBank/DDBJ databases">
        <title>De novo assembly and annotation of 12 fungi associated with fruit tree decline syndrome in Ontario, Canada.</title>
        <authorList>
            <person name="Sulman M."/>
            <person name="Ellouze W."/>
            <person name="Ilyukhin E."/>
        </authorList>
    </citation>
    <scope>NUCLEOTIDE SEQUENCE [LARGE SCALE GENOMIC DNA]</scope>
    <source>
        <strain evidence="12 13">FDS-637</strain>
    </source>
</reference>
<evidence type="ECO:0000256" key="5">
    <source>
        <dbReference type="ARBA" id="ARBA00022771"/>
    </source>
</evidence>
<evidence type="ECO:0000256" key="3">
    <source>
        <dbReference type="ARBA" id="ARBA00022448"/>
    </source>
</evidence>
<evidence type="ECO:0008006" key="14">
    <source>
        <dbReference type="Google" id="ProtNLM"/>
    </source>
</evidence>
<keyword evidence="6" id="KW-0862">Zinc</keyword>
<accession>A0ABR3CJW0</accession>
<organism evidence="12 13">
    <name type="scientific">Diplodia seriata</name>
    <dbReference type="NCBI Taxonomy" id="420778"/>
    <lineage>
        <taxon>Eukaryota</taxon>
        <taxon>Fungi</taxon>
        <taxon>Dikarya</taxon>
        <taxon>Ascomycota</taxon>
        <taxon>Pezizomycotina</taxon>
        <taxon>Dothideomycetes</taxon>
        <taxon>Dothideomycetes incertae sedis</taxon>
        <taxon>Botryosphaeriales</taxon>
        <taxon>Botryosphaeriaceae</taxon>
        <taxon>Diplodia</taxon>
    </lineage>
</organism>
<protein>
    <recommendedName>
        <fullName evidence="14">C2H2-type domain-containing protein</fullName>
    </recommendedName>
</protein>
<evidence type="ECO:0000256" key="6">
    <source>
        <dbReference type="ARBA" id="ARBA00022833"/>
    </source>
</evidence>
<evidence type="ECO:0000313" key="12">
    <source>
        <dbReference type="EMBL" id="KAL0260001.1"/>
    </source>
</evidence>
<sequence>MPAIRGAQSKKKTRRYTRDVDQVHADLRSERHLQLYKETKAEEDLPALGQFYCKECAKWFESNDNLTSHQRGKPHKRSVRSMAGFVRAQLYGGAITVELPSVFGDVSLIREVPDTQEVWLDRDGFTSIIFDLTERVDESQASGDEEALKYHFQDMVGDSNDATQCWQTNAAVLSRMPNVPAYALLATQHPAAGRGGRGPQADFTAILLVLVRLAETKTDILITVNVPHVPGEYSKEDIDFAAAKHGPLVDAATIIRQRILETFEIKDFGLFVTE</sequence>
<keyword evidence="4" id="KW-0479">Metal-binding</keyword>
<comment type="subcellular location">
    <subcellularLocation>
        <location evidence="1">Nucleus</location>
    </subcellularLocation>
</comment>
<evidence type="ECO:0000259" key="11">
    <source>
        <dbReference type="PROSITE" id="PS50171"/>
    </source>
</evidence>
<dbReference type="InterPro" id="IPR007681">
    <property type="entry name" value="Mog1"/>
</dbReference>
<evidence type="ECO:0000256" key="4">
    <source>
        <dbReference type="ARBA" id="ARBA00022723"/>
    </source>
</evidence>
<dbReference type="PANTHER" id="PTHR15837">
    <property type="entry name" value="RAN GUANINE NUCLEOTIDE RELEASE FACTOR"/>
    <property type="match status" value="1"/>
</dbReference>
<evidence type="ECO:0000256" key="7">
    <source>
        <dbReference type="ARBA" id="ARBA00022927"/>
    </source>
</evidence>
<dbReference type="InterPro" id="IPR016123">
    <property type="entry name" value="Mog1/PsbP_a/b/a-sand"/>
</dbReference>
<keyword evidence="3" id="KW-0813">Transport</keyword>
<dbReference type="InterPro" id="IPR022755">
    <property type="entry name" value="Znf_C2H2_jaz"/>
</dbReference>
<dbReference type="InterPro" id="IPR013087">
    <property type="entry name" value="Znf_C2H2_type"/>
</dbReference>
<comment type="caution">
    <text evidence="12">The sequence shown here is derived from an EMBL/GenBank/DDBJ whole genome shotgun (WGS) entry which is preliminary data.</text>
</comment>
<dbReference type="Gene3D" id="3.30.160.60">
    <property type="entry name" value="Classic Zinc Finger"/>
    <property type="match status" value="1"/>
</dbReference>
<dbReference type="InterPro" id="IPR003604">
    <property type="entry name" value="Matrin/U1-like-C_Znf_C2H2"/>
</dbReference>
<dbReference type="PROSITE" id="PS50171">
    <property type="entry name" value="ZF_MATRIN"/>
    <property type="match status" value="1"/>
</dbReference>
<feature type="domain" description="C2H2-type" evidence="10">
    <location>
        <begin position="51"/>
        <end position="75"/>
    </location>
</feature>
<dbReference type="Gene3D" id="3.40.1000.10">
    <property type="entry name" value="Mog1/PsbP, alpha/beta/alpha sandwich"/>
    <property type="match status" value="1"/>
</dbReference>
<evidence type="ECO:0000256" key="9">
    <source>
        <dbReference type="PROSITE-ProRule" id="PRU00042"/>
    </source>
</evidence>
<dbReference type="PROSITE" id="PS00028">
    <property type="entry name" value="ZINC_FINGER_C2H2_1"/>
    <property type="match status" value="1"/>
</dbReference>
<dbReference type="Pfam" id="PF04603">
    <property type="entry name" value="Mog1"/>
    <property type="match status" value="1"/>
</dbReference>
<dbReference type="SUPFAM" id="SSF55724">
    <property type="entry name" value="Mog1p/PsbP-like"/>
    <property type="match status" value="1"/>
</dbReference>
<keyword evidence="8" id="KW-0539">Nucleus</keyword>
<keyword evidence="7" id="KW-0653">Protein transport</keyword>
<feature type="domain" description="Matrin-type" evidence="11">
    <location>
        <begin position="51"/>
        <end position="81"/>
    </location>
</feature>
<proteinExistence type="inferred from homology"/>